<dbReference type="Pfam" id="PF13966">
    <property type="entry name" value="zf-RVT"/>
    <property type="match status" value="1"/>
</dbReference>
<evidence type="ECO:0000313" key="2">
    <source>
        <dbReference type="EMBL" id="CAL1388326.1"/>
    </source>
</evidence>
<name>A0AAV2EQP4_9ROSI</name>
<evidence type="ECO:0000313" key="3">
    <source>
        <dbReference type="Proteomes" id="UP001497516"/>
    </source>
</evidence>
<dbReference type="PANTHER" id="PTHR33116:SF78">
    <property type="entry name" value="OS12G0587133 PROTEIN"/>
    <property type="match status" value="1"/>
</dbReference>
<keyword evidence="3" id="KW-1185">Reference proteome</keyword>
<dbReference type="EMBL" id="OZ034818">
    <property type="protein sequence ID" value="CAL1388326.1"/>
    <property type="molecule type" value="Genomic_DNA"/>
</dbReference>
<dbReference type="Proteomes" id="UP001497516">
    <property type="component" value="Chromosome 5"/>
</dbReference>
<evidence type="ECO:0000259" key="1">
    <source>
        <dbReference type="Pfam" id="PF13966"/>
    </source>
</evidence>
<reference evidence="2 3" key="1">
    <citation type="submission" date="2024-04" db="EMBL/GenBank/DDBJ databases">
        <authorList>
            <person name="Fracassetti M."/>
        </authorList>
    </citation>
    <scope>NUCLEOTIDE SEQUENCE [LARGE SCALE GENOMIC DNA]</scope>
</reference>
<dbReference type="PANTHER" id="PTHR33116">
    <property type="entry name" value="REVERSE TRANSCRIPTASE ZINC-BINDING DOMAIN-CONTAINING PROTEIN-RELATED-RELATED"/>
    <property type="match status" value="1"/>
</dbReference>
<dbReference type="InterPro" id="IPR026960">
    <property type="entry name" value="RVT-Znf"/>
</dbReference>
<sequence>MDILSFIIDKLKEAGLLTGFRIDETNRRGAVTHLLYADDAIIFCDDREEEVLNILAALVCFQCITGLRVNLSKTRIFPVGDVPNISRLSQVLGCDWEFLPTTYLGLPLGAPVFSSAIWNPVISKLRNRLESWKGSFLSLGGRVVLINAVLSSQSTYSCSLFPAPKGVVNAMEKIQRDFLWSGSMDKEKIHLISWDVCKIPKQKGGLGIRDLETHNHSLLLKWLWRFSSERESWWRELICLKFPSASSEWSSGDCVGSAGCSPWSQILKLKHTFWKMARIEQGSGCWTSFWHDHWVEGPCLAEKFPRVMAAAVFPSSRVADHLSSVGGNILWDIPLKFTLRGGAERERECLMNLLEIIPSINFTAGPERVTWLPDASAGFSVKSAYDHLRADRHFGVEDFPFKVVWQKIIPSKICTFLWIVFHKRLLTRDNLKKRGIQLPSRCPLCEKAEENPNHLFINCSFSKEVWWRMRSFVRIASTTVDNDDISTRIMRWFCQNPSSPWQWCTKVFLHAFCWSIWMERNSRVFKGEAVFPQVTAFRTGCLIASWVSAAGKVDKQVVEAWVLTLKSKLIPRS</sequence>
<accession>A0AAV2EQP4</accession>
<proteinExistence type="predicted"/>
<organism evidence="2 3">
    <name type="scientific">Linum trigynum</name>
    <dbReference type="NCBI Taxonomy" id="586398"/>
    <lineage>
        <taxon>Eukaryota</taxon>
        <taxon>Viridiplantae</taxon>
        <taxon>Streptophyta</taxon>
        <taxon>Embryophyta</taxon>
        <taxon>Tracheophyta</taxon>
        <taxon>Spermatophyta</taxon>
        <taxon>Magnoliopsida</taxon>
        <taxon>eudicotyledons</taxon>
        <taxon>Gunneridae</taxon>
        <taxon>Pentapetalae</taxon>
        <taxon>rosids</taxon>
        <taxon>fabids</taxon>
        <taxon>Malpighiales</taxon>
        <taxon>Linaceae</taxon>
        <taxon>Linum</taxon>
    </lineage>
</organism>
<feature type="domain" description="Reverse transcriptase zinc-binding" evidence="1">
    <location>
        <begin position="379"/>
        <end position="466"/>
    </location>
</feature>
<protein>
    <recommendedName>
        <fullName evidence="1">Reverse transcriptase zinc-binding domain-containing protein</fullName>
    </recommendedName>
</protein>
<gene>
    <name evidence="2" type="ORF">LTRI10_LOCUS29259</name>
</gene>
<dbReference type="AlphaFoldDB" id="A0AAV2EQP4"/>